<gene>
    <name evidence="2" type="ORF">SEV965_LOCUS18327</name>
</gene>
<organism evidence="2 3">
    <name type="scientific">Rotaria sordida</name>
    <dbReference type="NCBI Taxonomy" id="392033"/>
    <lineage>
        <taxon>Eukaryota</taxon>
        <taxon>Metazoa</taxon>
        <taxon>Spiralia</taxon>
        <taxon>Gnathifera</taxon>
        <taxon>Rotifera</taxon>
        <taxon>Eurotatoria</taxon>
        <taxon>Bdelloidea</taxon>
        <taxon>Philodinida</taxon>
        <taxon>Philodinidae</taxon>
        <taxon>Rotaria</taxon>
    </lineage>
</organism>
<dbReference type="Gene3D" id="2.140.10.10">
    <property type="entry name" value="Quinoprotein alcohol dehydrogenase-like superfamily"/>
    <property type="match status" value="1"/>
</dbReference>
<proteinExistence type="predicted"/>
<name>A0A814SIV4_9BILA</name>
<dbReference type="Proteomes" id="UP000663889">
    <property type="component" value="Unassembled WGS sequence"/>
</dbReference>
<feature type="region of interest" description="Disordered" evidence="1">
    <location>
        <begin position="1"/>
        <end position="23"/>
    </location>
</feature>
<protein>
    <submittedName>
        <fullName evidence="2">Uncharacterized protein</fullName>
    </submittedName>
</protein>
<feature type="compositionally biased region" description="Polar residues" evidence="1">
    <location>
        <begin position="1"/>
        <end position="21"/>
    </location>
</feature>
<sequence>MRKMNSTGTRLFENDTNSGGNRQFALDSRRQKMVRAWQNLSDHEWPLIVSAWDVGSTELREQWQWKNTVINSTNNDCTPPVIDDLYGFTYFVNLPYAIALDTNSGYRKWQTQLITNDEINQLDLVSECIAFNGQKRIIYVLVKSTKVSSTLFLVAVHADTGKILRRMEVLQKATNGEEYKKLTIPFCPILIGNELVYISWLSGDYPELVPLTVVGMPQLS</sequence>
<evidence type="ECO:0000313" key="3">
    <source>
        <dbReference type="Proteomes" id="UP000663889"/>
    </source>
</evidence>
<evidence type="ECO:0000256" key="1">
    <source>
        <dbReference type="SAM" id="MobiDB-lite"/>
    </source>
</evidence>
<dbReference type="AlphaFoldDB" id="A0A814SIV4"/>
<dbReference type="SUPFAM" id="SSF50998">
    <property type="entry name" value="Quinoprotein alcohol dehydrogenase-like"/>
    <property type="match status" value="1"/>
</dbReference>
<dbReference type="EMBL" id="CAJNOU010001088">
    <property type="protein sequence ID" value="CAF1148674.1"/>
    <property type="molecule type" value="Genomic_DNA"/>
</dbReference>
<evidence type="ECO:0000313" key="2">
    <source>
        <dbReference type="EMBL" id="CAF1148674.1"/>
    </source>
</evidence>
<accession>A0A814SIV4</accession>
<reference evidence="2" key="1">
    <citation type="submission" date="2021-02" db="EMBL/GenBank/DDBJ databases">
        <authorList>
            <person name="Nowell W R."/>
        </authorList>
    </citation>
    <scope>NUCLEOTIDE SEQUENCE</scope>
</reference>
<comment type="caution">
    <text evidence="2">The sequence shown here is derived from an EMBL/GenBank/DDBJ whole genome shotgun (WGS) entry which is preliminary data.</text>
</comment>
<dbReference type="InterPro" id="IPR011047">
    <property type="entry name" value="Quinoprotein_ADH-like_sf"/>
</dbReference>